<dbReference type="EMBL" id="CADEAL010002255">
    <property type="protein sequence ID" value="CAB1439256.1"/>
    <property type="molecule type" value="Genomic_DNA"/>
</dbReference>
<proteinExistence type="predicted"/>
<gene>
    <name evidence="1" type="ORF">PLEPLA_LOCUS27077</name>
</gene>
<keyword evidence="2" id="KW-1185">Reference proteome</keyword>
<name>A0A9N7UVX5_PLEPL</name>
<feature type="non-terminal residue" evidence="1">
    <location>
        <position position="224"/>
    </location>
</feature>
<reference evidence="1" key="1">
    <citation type="submission" date="2020-03" db="EMBL/GenBank/DDBJ databases">
        <authorList>
            <person name="Weist P."/>
        </authorList>
    </citation>
    <scope>NUCLEOTIDE SEQUENCE</scope>
</reference>
<evidence type="ECO:0000313" key="2">
    <source>
        <dbReference type="Proteomes" id="UP001153269"/>
    </source>
</evidence>
<comment type="caution">
    <text evidence="1">The sequence shown here is derived from an EMBL/GenBank/DDBJ whole genome shotgun (WGS) entry which is preliminary data.</text>
</comment>
<sequence>SWSNQQRRSHGTWAIALYVLVSFEVKVVNSQCVHLRIHTRLLISICTSPPHPIHPSSLISDLHITPPLISICTSHPSFHPSSLYLICNITPPSHLHLHIHTSSHLICTSHPSSHPSLCISSCTSAPLLSSPSAHHTPPSIPPLLCVICNITPSSHLHLHHHTHLSSPSAHHTLLTILLSYLHLRITPSSHLHLHITSSSLYLHLHITPYLILHLNITTPPSSAI</sequence>
<protein>
    <submittedName>
        <fullName evidence="1">Uncharacterized protein</fullName>
    </submittedName>
</protein>
<dbReference type="Proteomes" id="UP001153269">
    <property type="component" value="Unassembled WGS sequence"/>
</dbReference>
<evidence type="ECO:0000313" key="1">
    <source>
        <dbReference type="EMBL" id="CAB1439256.1"/>
    </source>
</evidence>
<accession>A0A9N7UVX5</accession>
<dbReference type="AlphaFoldDB" id="A0A9N7UVX5"/>
<organism evidence="1 2">
    <name type="scientific">Pleuronectes platessa</name>
    <name type="common">European plaice</name>
    <dbReference type="NCBI Taxonomy" id="8262"/>
    <lineage>
        <taxon>Eukaryota</taxon>
        <taxon>Metazoa</taxon>
        <taxon>Chordata</taxon>
        <taxon>Craniata</taxon>
        <taxon>Vertebrata</taxon>
        <taxon>Euteleostomi</taxon>
        <taxon>Actinopterygii</taxon>
        <taxon>Neopterygii</taxon>
        <taxon>Teleostei</taxon>
        <taxon>Neoteleostei</taxon>
        <taxon>Acanthomorphata</taxon>
        <taxon>Carangaria</taxon>
        <taxon>Pleuronectiformes</taxon>
        <taxon>Pleuronectoidei</taxon>
        <taxon>Pleuronectidae</taxon>
        <taxon>Pleuronectes</taxon>
    </lineage>
</organism>